<dbReference type="EMBL" id="SPVH01000001">
    <property type="protein sequence ID" value="TFW15285.1"/>
    <property type="molecule type" value="Genomic_DNA"/>
</dbReference>
<dbReference type="NCBIfam" id="TIGR01782">
    <property type="entry name" value="TonB-Xanth-Caul"/>
    <property type="match status" value="1"/>
</dbReference>
<dbReference type="InterPro" id="IPR000531">
    <property type="entry name" value="Beta-barrel_TonB"/>
</dbReference>
<dbReference type="Pfam" id="PF00593">
    <property type="entry name" value="TonB_dep_Rec_b-barrel"/>
    <property type="match status" value="1"/>
</dbReference>
<accession>A0A4Y9S639</accession>
<name>A0A4Y9S639_9CAUL</name>
<dbReference type="OrthoDB" id="5476657at2"/>
<feature type="signal peptide" evidence="5">
    <location>
        <begin position="1"/>
        <end position="25"/>
    </location>
</feature>
<dbReference type="AlphaFoldDB" id="A0A4Y9S639"/>
<dbReference type="InterPro" id="IPR012910">
    <property type="entry name" value="Plug_dom"/>
</dbReference>
<dbReference type="PANTHER" id="PTHR40980">
    <property type="entry name" value="PLUG DOMAIN-CONTAINING PROTEIN"/>
    <property type="match status" value="1"/>
</dbReference>
<reference evidence="8 9" key="1">
    <citation type="submission" date="2019-03" db="EMBL/GenBank/DDBJ databases">
        <title>Draft genome of Brevundimonas sp. a heavy metal resistant soil bacteria.</title>
        <authorList>
            <person name="Soto J."/>
        </authorList>
    </citation>
    <scope>NUCLEOTIDE SEQUENCE [LARGE SCALE GENOMIC DNA]</scope>
    <source>
        <strain evidence="8 9">B-10</strain>
    </source>
</reference>
<feature type="chain" id="PRO_5021292216" evidence="5">
    <location>
        <begin position="26"/>
        <end position="963"/>
    </location>
</feature>
<dbReference type="SUPFAM" id="SSF56935">
    <property type="entry name" value="Porins"/>
    <property type="match status" value="1"/>
</dbReference>
<dbReference type="Pfam" id="PF07715">
    <property type="entry name" value="Plug"/>
    <property type="match status" value="1"/>
</dbReference>
<evidence type="ECO:0000256" key="1">
    <source>
        <dbReference type="ARBA" id="ARBA00004442"/>
    </source>
</evidence>
<protein>
    <submittedName>
        <fullName evidence="8">TonB-dependent receptor</fullName>
    </submittedName>
</protein>
<dbReference type="Gene3D" id="2.40.170.20">
    <property type="entry name" value="TonB-dependent receptor, beta-barrel domain"/>
    <property type="match status" value="1"/>
</dbReference>
<gene>
    <name evidence="8" type="ORF">EGY25_01450</name>
</gene>
<dbReference type="RefSeq" id="WP_135193281.1">
    <property type="nucleotide sequence ID" value="NZ_SPVH01000001.1"/>
</dbReference>
<dbReference type="GO" id="GO:0009279">
    <property type="term" value="C:cell outer membrane"/>
    <property type="evidence" value="ECO:0007669"/>
    <property type="project" value="UniProtKB-SubCell"/>
</dbReference>
<keyword evidence="3" id="KW-0998">Cell outer membrane</keyword>
<keyword evidence="8" id="KW-0675">Receptor</keyword>
<comment type="similarity">
    <text evidence="4">Belongs to the TonB-dependent receptor family.</text>
</comment>
<proteinExistence type="inferred from homology"/>
<sequence>MSRITRANRFALLCGASILTLSSLAAPSLAVAQVAPPPATTTDDDPSTEVGEVVVTGLRASLASAQSIKKNSEQFVDSITAVDIGRLPDVNVAEALQRVSGIQITRNYGEGSGIAIRGLTNVRSELNGRDIFSASGGRGLSWEEVGSDLLGGVDVYKNPSAEMIEGGLGGTINLKTRLPFDAPGHVLSASAAYTHYDLANDDGYNASFLASDRWQTAAGEFGALLNMSYGETSFRQDLDVVEPYLVRTDVPGFTGQQVAVPNGGGFKVGFGDRERFSAALALQWRPNDRTEFYLQALRTDYTFHDNGLSFFAYGGNGVPLDLAPGAAFTVEDGIATSGSFVNPGVDGVTFATTRQTDTTDISIGGKWRPTDRLQISADLQYINSKVDQQTMNLTASVLTNTSGPLDGAGNPLFPGNYVFNFDTRPSIPEFSASDGYYSDINNYGLTAVLPYAELNDAESWAGRADMRWDFEEGGFFKDFRAGVRVTDRTAVNRSTTYGTWTAIGTTCANWSSPSGCFRLADFPQVAEQFPFRNSFLNGEGQNVFGDVWMFGLRQVGNPQSVFDFLNSAPFNQNIGFRSFDDPAAQVSNVSETTYATYGVVRFASSLFGKNWDGNLGVRIVKTESASDGFQTINYRDPSYTPGVPGSAPTALSIVTPIVGGNKYTNILPSLNLRMFLTDQLQLRFAASRNLARPDFGQLNASFNISPNYGTNAGEVIPQGVGQGTATGNPFLDPQTVDALDIAAEWYFAPTGFVYITAFKKDIKDLFFNESGIENYDLLFADGSVAFPQVPFNISRLNNVDEGTLEGFEVGGQRFFDFLPSPFDGLGIQANYTFIDSNAATVAANAQTGGTAISVPIAGLSKNSYNLVALYEKYGFNARLAYNWRDDYLQTTQGVGTGQLPIFGKAYGVLDGSISYDFSPALAITFDAQNILNQEFQTYQITENRYRDYQVDDRRFSVRLRFRY</sequence>
<evidence type="ECO:0000259" key="7">
    <source>
        <dbReference type="Pfam" id="PF07715"/>
    </source>
</evidence>
<dbReference type="InterPro" id="IPR037066">
    <property type="entry name" value="Plug_dom_sf"/>
</dbReference>
<evidence type="ECO:0000259" key="6">
    <source>
        <dbReference type="Pfam" id="PF00593"/>
    </source>
</evidence>
<evidence type="ECO:0000256" key="3">
    <source>
        <dbReference type="ARBA" id="ARBA00023237"/>
    </source>
</evidence>
<evidence type="ECO:0000256" key="4">
    <source>
        <dbReference type="RuleBase" id="RU003357"/>
    </source>
</evidence>
<evidence type="ECO:0000313" key="8">
    <source>
        <dbReference type="EMBL" id="TFW15285.1"/>
    </source>
</evidence>
<dbReference type="Proteomes" id="UP000298216">
    <property type="component" value="Unassembled WGS sequence"/>
</dbReference>
<evidence type="ECO:0000256" key="2">
    <source>
        <dbReference type="ARBA" id="ARBA00023136"/>
    </source>
</evidence>
<organism evidence="8 9">
    <name type="scientific">Brevundimonas intermedia</name>
    <dbReference type="NCBI Taxonomy" id="74315"/>
    <lineage>
        <taxon>Bacteria</taxon>
        <taxon>Pseudomonadati</taxon>
        <taxon>Pseudomonadota</taxon>
        <taxon>Alphaproteobacteria</taxon>
        <taxon>Caulobacterales</taxon>
        <taxon>Caulobacteraceae</taxon>
        <taxon>Brevundimonas</taxon>
    </lineage>
</organism>
<feature type="domain" description="TonB-dependent receptor plug" evidence="7">
    <location>
        <begin position="70"/>
        <end position="171"/>
    </location>
</feature>
<keyword evidence="4" id="KW-0798">TonB box</keyword>
<comment type="caution">
    <text evidence="8">The sequence shown here is derived from an EMBL/GenBank/DDBJ whole genome shotgun (WGS) entry which is preliminary data.</text>
</comment>
<dbReference type="PANTHER" id="PTHR40980:SF3">
    <property type="entry name" value="TONB-DEPENDENT RECEPTOR-LIKE BETA-BARREL DOMAIN-CONTAINING PROTEIN"/>
    <property type="match status" value="1"/>
</dbReference>
<keyword evidence="9" id="KW-1185">Reference proteome</keyword>
<comment type="subcellular location">
    <subcellularLocation>
        <location evidence="1 4">Cell outer membrane</location>
    </subcellularLocation>
</comment>
<dbReference type="InterPro" id="IPR036942">
    <property type="entry name" value="Beta-barrel_TonB_sf"/>
</dbReference>
<evidence type="ECO:0000256" key="5">
    <source>
        <dbReference type="SAM" id="SignalP"/>
    </source>
</evidence>
<feature type="domain" description="TonB-dependent receptor-like beta-barrel" evidence="6">
    <location>
        <begin position="417"/>
        <end position="930"/>
    </location>
</feature>
<dbReference type="InterPro" id="IPR010104">
    <property type="entry name" value="TonB_rcpt_bac"/>
</dbReference>
<keyword evidence="5" id="KW-0732">Signal</keyword>
<keyword evidence="2 4" id="KW-0472">Membrane</keyword>
<evidence type="ECO:0000313" key="9">
    <source>
        <dbReference type="Proteomes" id="UP000298216"/>
    </source>
</evidence>
<dbReference type="Gene3D" id="2.170.130.10">
    <property type="entry name" value="TonB-dependent receptor, plug domain"/>
    <property type="match status" value="1"/>
</dbReference>